<evidence type="ECO:0000256" key="1">
    <source>
        <dbReference type="ARBA" id="ARBA00004496"/>
    </source>
</evidence>
<keyword evidence="6 10" id="KW-0067">ATP-binding</keyword>
<dbReference type="PANTHER" id="PTHR42753:SF2">
    <property type="entry name" value="PROLINE--TRNA LIGASE"/>
    <property type="match status" value="1"/>
</dbReference>
<dbReference type="SUPFAM" id="SSF55681">
    <property type="entry name" value="Class II aaRS and biotin synthetases"/>
    <property type="match status" value="1"/>
</dbReference>
<dbReference type="HAMAP" id="MF_01569">
    <property type="entry name" value="Pro_tRNA_synth_type1"/>
    <property type="match status" value="1"/>
</dbReference>
<dbReference type="Gene3D" id="3.40.50.800">
    <property type="entry name" value="Anticodon-binding domain"/>
    <property type="match status" value="1"/>
</dbReference>
<dbReference type="CDD" id="cd04334">
    <property type="entry name" value="ProRS-INS"/>
    <property type="match status" value="1"/>
</dbReference>
<keyword evidence="3 10" id="KW-0963">Cytoplasm</keyword>
<dbReference type="InterPro" id="IPR044140">
    <property type="entry name" value="ProRS_anticodon_short"/>
</dbReference>
<dbReference type="Gene3D" id="3.30.930.10">
    <property type="entry name" value="Bira Bifunctional Protein, Domain 2"/>
    <property type="match status" value="2"/>
</dbReference>
<dbReference type="InterPro" id="IPR004154">
    <property type="entry name" value="Anticodon-bd"/>
</dbReference>
<evidence type="ECO:0000256" key="7">
    <source>
        <dbReference type="ARBA" id="ARBA00022917"/>
    </source>
</evidence>
<dbReference type="GO" id="GO:0004827">
    <property type="term" value="F:proline-tRNA ligase activity"/>
    <property type="evidence" value="ECO:0007669"/>
    <property type="project" value="UniProtKB-UniRule"/>
</dbReference>
<feature type="compositionally biased region" description="Gly residues" evidence="11">
    <location>
        <begin position="246"/>
        <end position="255"/>
    </location>
</feature>
<organism evidence="13 14">
    <name type="scientific">Paenibacillus dendritiformis C454</name>
    <dbReference type="NCBI Taxonomy" id="1131935"/>
    <lineage>
        <taxon>Bacteria</taxon>
        <taxon>Bacillati</taxon>
        <taxon>Bacillota</taxon>
        <taxon>Bacilli</taxon>
        <taxon>Bacillales</taxon>
        <taxon>Paenibacillaceae</taxon>
        <taxon>Paenibacillus</taxon>
    </lineage>
</organism>
<evidence type="ECO:0000256" key="11">
    <source>
        <dbReference type="SAM" id="MobiDB-lite"/>
    </source>
</evidence>
<evidence type="ECO:0000256" key="8">
    <source>
        <dbReference type="ARBA" id="ARBA00023146"/>
    </source>
</evidence>
<evidence type="ECO:0000259" key="12">
    <source>
        <dbReference type="PROSITE" id="PS50862"/>
    </source>
</evidence>
<dbReference type="PRINTS" id="PR01046">
    <property type="entry name" value="TRNASYNTHPRO"/>
</dbReference>
<dbReference type="InterPro" id="IPR006195">
    <property type="entry name" value="aa-tRNA-synth_II"/>
</dbReference>
<dbReference type="Pfam" id="PF00587">
    <property type="entry name" value="tRNA-synt_2b"/>
    <property type="match status" value="1"/>
</dbReference>
<comment type="caution">
    <text evidence="13">The sequence shown here is derived from an EMBL/GenBank/DDBJ whole genome shotgun (WGS) entry which is preliminary data.</text>
</comment>
<dbReference type="EC" id="6.1.1.15" evidence="10"/>
<dbReference type="GO" id="GO:0005829">
    <property type="term" value="C:cytosol"/>
    <property type="evidence" value="ECO:0007669"/>
    <property type="project" value="TreeGrafter"/>
</dbReference>
<accession>H3SGY6</accession>
<evidence type="ECO:0000256" key="10">
    <source>
        <dbReference type="HAMAP-Rule" id="MF_01569"/>
    </source>
</evidence>
<dbReference type="FunFam" id="3.30.930.10:FF:000062">
    <property type="entry name" value="Proline--tRNA ligase"/>
    <property type="match status" value="1"/>
</dbReference>
<keyword evidence="7 10" id="KW-0648">Protein biosynthesis</keyword>
<dbReference type="CDD" id="cd00861">
    <property type="entry name" value="ProRS_anticodon_short"/>
    <property type="match status" value="1"/>
</dbReference>
<evidence type="ECO:0000313" key="14">
    <source>
        <dbReference type="Proteomes" id="UP000003900"/>
    </source>
</evidence>
<dbReference type="InterPro" id="IPR045864">
    <property type="entry name" value="aa-tRNA-synth_II/BPL/LPL"/>
</dbReference>
<dbReference type="NCBIfam" id="NF006625">
    <property type="entry name" value="PRK09194.1"/>
    <property type="match status" value="1"/>
</dbReference>
<dbReference type="OrthoDB" id="9809052at2"/>
<dbReference type="InterPro" id="IPR002316">
    <property type="entry name" value="Pro-tRNA-ligase_IIa"/>
</dbReference>
<reference evidence="13 14" key="1">
    <citation type="journal article" date="2012" name="J. Bacteriol.">
        <title>Genome Sequence of the Pattern-Forming Social Bacterium Paenibacillus dendritiformis C454 Chiral Morphotype.</title>
        <authorList>
            <person name="Sirota-Madi A."/>
            <person name="Olender T."/>
            <person name="Helman Y."/>
            <person name="Brainis I."/>
            <person name="Finkelshtein A."/>
            <person name="Roth D."/>
            <person name="Hagai E."/>
            <person name="Leshkowitz D."/>
            <person name="Brodsky L."/>
            <person name="Galatenko V."/>
            <person name="Nikolaev V."/>
            <person name="Gutnick D.L."/>
            <person name="Lancet D."/>
            <person name="Ben-Jacob E."/>
        </authorList>
    </citation>
    <scope>NUCLEOTIDE SEQUENCE [LARGE SCALE GENOMIC DNA]</scope>
    <source>
        <strain evidence="13 14">C454</strain>
    </source>
</reference>
<dbReference type="Pfam" id="PF03129">
    <property type="entry name" value="HGTP_anticodon"/>
    <property type="match status" value="1"/>
</dbReference>
<dbReference type="InterPro" id="IPR002314">
    <property type="entry name" value="aa-tRNA-synt_IIb"/>
</dbReference>
<evidence type="ECO:0000256" key="9">
    <source>
        <dbReference type="ARBA" id="ARBA00047671"/>
    </source>
</evidence>
<dbReference type="InterPro" id="IPR036621">
    <property type="entry name" value="Anticodon-bd_dom_sf"/>
</dbReference>
<keyword evidence="14" id="KW-1185">Reference proteome</keyword>
<dbReference type="InterPro" id="IPR007214">
    <property type="entry name" value="YbaK/aa-tRNA-synth-assoc-dom"/>
</dbReference>
<dbReference type="AlphaFoldDB" id="H3SGY6"/>
<dbReference type="EMBL" id="AHKH01000032">
    <property type="protein sequence ID" value="EHQ61693.1"/>
    <property type="molecule type" value="Genomic_DNA"/>
</dbReference>
<dbReference type="InterPro" id="IPR023717">
    <property type="entry name" value="Pro-tRNA-Synthase_IIa_type1"/>
</dbReference>
<dbReference type="FunFam" id="3.40.50.800:FF:000011">
    <property type="entry name" value="Proline--tRNA ligase"/>
    <property type="match status" value="1"/>
</dbReference>
<sequence>MRQTQLLSPTLRQAPADAEAASHQMLVRAGYIRPLASGVYSYLPLGWRVMRQLESIIREEMDRAGAQELHLPALLPAELWKQSGRYSVYGPELIRLQDRHGREFALGPTHEEAITALIRDEVKSYKRVPLTVYQIQTKYRDERRPRFGLLRGREFLMKDAYSFDIDAEGLDASYRAMFTAYHRMMRRLGVRYRAIEADAGAIGGDGATHEFTVLADVGEDTVVSCTACDYAANLERAESGGPARNGDGGGQGAGKDGNRPAPERFPTPGMRTIEDLASGLKLDPSAIIKTLIYTADGAPIAVLVRGDHEVNEVKVKNCLGAEALELANEETVAAVTGAPTGFAGPIGLRPEVRLLVDRDVAAMSEGIAGGNAADVHVKHVVPGRDIPLDTVGDYRNVIEGEACPHCGDGRLQFHRGIEVGHVFKLGTKYSAALGATVLDPNGREQPLLMGCYGIGVSRLLAAIVEQHHDERGIIWPQAIAPFQVHLIPVAWKNEAQRQAAERLYAQLQQAGIFVLLDDRDERVGVKLADADLLGMPLRIVIGQSIAEGMVEWKERASEEAETVAVEHCADKVRDWAGRPDDRGNR</sequence>
<evidence type="ECO:0000256" key="3">
    <source>
        <dbReference type="ARBA" id="ARBA00022490"/>
    </source>
</evidence>
<comment type="domain">
    <text evidence="10">Consists of three domains: the N-terminal catalytic domain, the editing domain and the C-terminal anticodon-binding domain.</text>
</comment>
<dbReference type="STRING" id="1131935.PDENDC454_13957"/>
<evidence type="ECO:0000313" key="13">
    <source>
        <dbReference type="EMBL" id="EHQ61693.1"/>
    </source>
</evidence>
<name>H3SGY6_9BACL</name>
<dbReference type="Pfam" id="PF04073">
    <property type="entry name" value="tRNA_edit"/>
    <property type="match status" value="1"/>
</dbReference>
<evidence type="ECO:0000256" key="4">
    <source>
        <dbReference type="ARBA" id="ARBA00022598"/>
    </source>
</evidence>
<dbReference type="GO" id="GO:0005524">
    <property type="term" value="F:ATP binding"/>
    <property type="evidence" value="ECO:0007669"/>
    <property type="project" value="UniProtKB-UniRule"/>
</dbReference>
<proteinExistence type="inferred from homology"/>
<keyword evidence="4 10" id="KW-0436">Ligase</keyword>
<dbReference type="SUPFAM" id="SSF52954">
    <property type="entry name" value="Class II aaRS ABD-related"/>
    <property type="match status" value="1"/>
</dbReference>
<dbReference type="GO" id="GO:0002161">
    <property type="term" value="F:aminoacyl-tRNA deacylase activity"/>
    <property type="evidence" value="ECO:0007669"/>
    <property type="project" value="InterPro"/>
</dbReference>
<comment type="function">
    <text evidence="10">Catalyzes the attachment of proline to tRNA(Pro) in a two-step reaction: proline is first activated by ATP to form Pro-AMP and then transferred to the acceptor end of tRNA(Pro). As ProRS can inadvertently accommodate and process non-cognate amino acids such as alanine and cysteine, to avoid such errors it has two additional distinct editing activities against alanine. One activity is designated as 'pretransfer' editing and involves the tRNA(Pro)-independent hydrolysis of activated Ala-AMP. The other activity is designated 'posttransfer' editing and involves deacylation of mischarged Ala-tRNA(Pro). The misacylated Cys-tRNA(Pro) is not edited by ProRS.</text>
</comment>
<evidence type="ECO:0000256" key="5">
    <source>
        <dbReference type="ARBA" id="ARBA00022741"/>
    </source>
</evidence>
<dbReference type="CDD" id="cd00779">
    <property type="entry name" value="ProRS_core_prok"/>
    <property type="match status" value="1"/>
</dbReference>
<dbReference type="Proteomes" id="UP000003900">
    <property type="component" value="Unassembled WGS sequence"/>
</dbReference>
<evidence type="ECO:0000256" key="6">
    <source>
        <dbReference type="ARBA" id="ARBA00022840"/>
    </source>
</evidence>
<evidence type="ECO:0000256" key="2">
    <source>
        <dbReference type="ARBA" id="ARBA00011738"/>
    </source>
</evidence>
<comment type="subcellular location">
    <subcellularLocation>
        <location evidence="1 10">Cytoplasm</location>
    </subcellularLocation>
</comment>
<dbReference type="InterPro" id="IPR036754">
    <property type="entry name" value="YbaK/aa-tRNA-synt-asso_dom_sf"/>
</dbReference>
<gene>
    <name evidence="10" type="primary">proS</name>
    <name evidence="13" type="ORF">PDENDC454_13957</name>
</gene>
<keyword evidence="5 10" id="KW-0547">Nucleotide-binding</keyword>
<dbReference type="NCBIfam" id="TIGR00409">
    <property type="entry name" value="proS_fam_II"/>
    <property type="match status" value="1"/>
</dbReference>
<dbReference type="PROSITE" id="PS50862">
    <property type="entry name" value="AA_TRNA_LIGASE_II"/>
    <property type="match status" value="1"/>
</dbReference>
<protein>
    <recommendedName>
        <fullName evidence="10">Proline--tRNA ligase</fullName>
        <ecNumber evidence="10">6.1.1.15</ecNumber>
    </recommendedName>
    <alternativeName>
        <fullName evidence="10">Prolyl-tRNA synthetase</fullName>
        <shortName evidence="10">ProRS</shortName>
    </alternativeName>
</protein>
<dbReference type="GO" id="GO:0006433">
    <property type="term" value="P:prolyl-tRNA aminoacylation"/>
    <property type="evidence" value="ECO:0007669"/>
    <property type="project" value="UniProtKB-UniRule"/>
</dbReference>
<dbReference type="InterPro" id="IPR050062">
    <property type="entry name" value="Pro-tRNA_synthetase"/>
</dbReference>
<dbReference type="InterPro" id="IPR004500">
    <property type="entry name" value="Pro-tRNA-synth_IIa_bac-type"/>
</dbReference>
<dbReference type="Gene3D" id="3.90.960.10">
    <property type="entry name" value="YbaK/aminoacyl-tRNA synthetase-associated domain"/>
    <property type="match status" value="1"/>
</dbReference>
<dbReference type="GO" id="GO:0016740">
    <property type="term" value="F:transferase activity"/>
    <property type="evidence" value="ECO:0007669"/>
    <property type="project" value="UniProtKB-ARBA"/>
</dbReference>
<dbReference type="FunFam" id="3.30.930.10:FF:000066">
    <property type="entry name" value="Proline--tRNA ligase"/>
    <property type="match status" value="1"/>
</dbReference>
<dbReference type="GO" id="GO:0140096">
    <property type="term" value="F:catalytic activity, acting on a protein"/>
    <property type="evidence" value="ECO:0007669"/>
    <property type="project" value="UniProtKB-ARBA"/>
</dbReference>
<feature type="domain" description="Aminoacyl-transfer RNA synthetases class-II family profile" evidence="12">
    <location>
        <begin position="38"/>
        <end position="476"/>
    </location>
</feature>
<dbReference type="PATRIC" id="fig|1131935.3.peg.2887"/>
<dbReference type="SUPFAM" id="SSF55826">
    <property type="entry name" value="YbaK/ProRS associated domain"/>
    <property type="match status" value="1"/>
</dbReference>
<comment type="subunit">
    <text evidence="2 10">Homodimer.</text>
</comment>
<dbReference type="RefSeq" id="WP_006677290.1">
    <property type="nucleotide sequence ID" value="NZ_AHKH01000032.1"/>
</dbReference>
<keyword evidence="8 10" id="KW-0030">Aminoacyl-tRNA synthetase</keyword>
<feature type="region of interest" description="Disordered" evidence="11">
    <location>
        <begin position="237"/>
        <end position="270"/>
    </location>
</feature>
<dbReference type="PANTHER" id="PTHR42753">
    <property type="entry name" value="MITOCHONDRIAL RIBOSOME PROTEIN L39/PROLYL-TRNA LIGASE FAMILY MEMBER"/>
    <property type="match status" value="1"/>
</dbReference>
<comment type="similarity">
    <text evidence="10">Belongs to the class-II aminoacyl-tRNA synthetase family. ProS type 1 subfamily.</text>
</comment>
<dbReference type="InterPro" id="IPR033730">
    <property type="entry name" value="ProRS_core_prok"/>
</dbReference>
<comment type="catalytic activity">
    <reaction evidence="9 10">
        <text>tRNA(Pro) + L-proline + ATP = L-prolyl-tRNA(Pro) + AMP + diphosphate</text>
        <dbReference type="Rhea" id="RHEA:14305"/>
        <dbReference type="Rhea" id="RHEA-COMP:9700"/>
        <dbReference type="Rhea" id="RHEA-COMP:9702"/>
        <dbReference type="ChEBI" id="CHEBI:30616"/>
        <dbReference type="ChEBI" id="CHEBI:33019"/>
        <dbReference type="ChEBI" id="CHEBI:60039"/>
        <dbReference type="ChEBI" id="CHEBI:78442"/>
        <dbReference type="ChEBI" id="CHEBI:78532"/>
        <dbReference type="ChEBI" id="CHEBI:456215"/>
        <dbReference type="EC" id="6.1.1.15"/>
    </reaction>
</comment>